<protein>
    <recommendedName>
        <fullName evidence="2">C-type lectin domain-containing protein</fullName>
    </recommendedName>
</protein>
<dbReference type="InterPro" id="IPR016186">
    <property type="entry name" value="C-type_lectin-like/link_sf"/>
</dbReference>
<dbReference type="InterPro" id="IPR016187">
    <property type="entry name" value="CTDL_fold"/>
</dbReference>
<dbReference type="Gene3D" id="3.10.100.10">
    <property type="entry name" value="Mannose-Binding Protein A, subunit A"/>
    <property type="match status" value="1"/>
</dbReference>
<evidence type="ECO:0000256" key="1">
    <source>
        <dbReference type="ARBA" id="ARBA00023157"/>
    </source>
</evidence>
<dbReference type="PROSITE" id="PS00615">
    <property type="entry name" value="C_TYPE_LECTIN_1"/>
    <property type="match status" value="1"/>
</dbReference>
<dbReference type="PROSITE" id="PS50041">
    <property type="entry name" value="C_TYPE_LECTIN_2"/>
    <property type="match status" value="1"/>
</dbReference>
<dbReference type="EMBL" id="OC923675">
    <property type="protein sequence ID" value="CAD7655009.1"/>
    <property type="molecule type" value="Genomic_DNA"/>
</dbReference>
<dbReference type="InterPro" id="IPR013961">
    <property type="entry name" value="RAI1"/>
</dbReference>
<evidence type="ECO:0000313" key="4">
    <source>
        <dbReference type="Proteomes" id="UP000728032"/>
    </source>
</evidence>
<dbReference type="InterPro" id="IPR018378">
    <property type="entry name" value="C-type_lectin_CS"/>
</dbReference>
<dbReference type="SUPFAM" id="SSF56436">
    <property type="entry name" value="C-type lectin-like"/>
    <property type="match status" value="1"/>
</dbReference>
<keyword evidence="4" id="KW-1185">Reference proteome</keyword>
<organism evidence="3">
    <name type="scientific">Oppiella nova</name>
    <dbReference type="NCBI Taxonomy" id="334625"/>
    <lineage>
        <taxon>Eukaryota</taxon>
        <taxon>Metazoa</taxon>
        <taxon>Ecdysozoa</taxon>
        <taxon>Arthropoda</taxon>
        <taxon>Chelicerata</taxon>
        <taxon>Arachnida</taxon>
        <taxon>Acari</taxon>
        <taxon>Acariformes</taxon>
        <taxon>Sarcoptiformes</taxon>
        <taxon>Oribatida</taxon>
        <taxon>Brachypylina</taxon>
        <taxon>Oppioidea</taxon>
        <taxon>Oppiidae</taxon>
        <taxon>Oppiella</taxon>
    </lineage>
</organism>
<dbReference type="SMART" id="SM00034">
    <property type="entry name" value="CLECT"/>
    <property type="match status" value="1"/>
</dbReference>
<dbReference type="InterPro" id="IPR001304">
    <property type="entry name" value="C-type_lectin-like"/>
</dbReference>
<evidence type="ECO:0000259" key="2">
    <source>
        <dbReference type="PROSITE" id="PS50041"/>
    </source>
</evidence>
<gene>
    <name evidence="3" type="ORF">ONB1V03_LOCUS11654</name>
</gene>
<dbReference type="EMBL" id="CAJPVJ010008850">
    <property type="protein sequence ID" value="CAG2172196.1"/>
    <property type="molecule type" value="Genomic_DNA"/>
</dbReference>
<dbReference type="InterPro" id="IPR050111">
    <property type="entry name" value="C-type_lectin/snaclec_domain"/>
</dbReference>
<dbReference type="AlphaFoldDB" id="A0A7R9M7F1"/>
<dbReference type="OrthoDB" id="6507960at2759"/>
<proteinExistence type="predicted"/>
<name>A0A7R9M7F1_9ACAR</name>
<reference evidence="3" key="1">
    <citation type="submission" date="2020-11" db="EMBL/GenBank/DDBJ databases">
        <authorList>
            <person name="Tran Van P."/>
        </authorList>
    </citation>
    <scope>NUCLEOTIDE SEQUENCE</scope>
</reference>
<dbReference type="Pfam" id="PF00059">
    <property type="entry name" value="Lectin_C"/>
    <property type="match status" value="1"/>
</dbReference>
<feature type="domain" description="C-type lectin" evidence="2">
    <location>
        <begin position="22"/>
        <end position="145"/>
    </location>
</feature>
<dbReference type="Proteomes" id="UP000728032">
    <property type="component" value="Unassembled WGS sequence"/>
</dbReference>
<dbReference type="CDD" id="cd00037">
    <property type="entry name" value="CLECT"/>
    <property type="match status" value="1"/>
</dbReference>
<keyword evidence="1" id="KW-1015">Disulfide bond</keyword>
<accession>A0A7R9M7F1</accession>
<dbReference type="PANTHER" id="PTHR22803">
    <property type="entry name" value="MANNOSE, PHOSPHOLIPASE, LECTIN RECEPTOR RELATED"/>
    <property type="match status" value="1"/>
</dbReference>
<dbReference type="Pfam" id="PF08652">
    <property type="entry name" value="RAI1"/>
    <property type="match status" value="1"/>
</dbReference>
<evidence type="ECO:0000313" key="3">
    <source>
        <dbReference type="EMBL" id="CAD7655009.1"/>
    </source>
</evidence>
<sequence length="443" mass="51292">MLVIMVFLCESGDQCDEGWDEFGDKCFKYHNDMAGANFHDAMTVCEHFYGATLITIHSVQEFDFIYKMVFEAKHAKYSVWIGLIRVSNESFVWFDRSPLNYTNWGPNEPNNWFSKNYCTVMSSAAPAMGKWFDVGCTTTYLVLCQKYLHHNTDNQDINQTSNGISIADEINMMLGDEENNVYELVTNPSAKRKDRSLDIHTDRALNGDIGHDMNRPLFPLNHAMDSLVSDIRHVSLTDEPPIGVQLWSQIFETNNEDPKALSITKDRADKVWLEKHTKIGEYSVKLIGDERHIVANDSDLKYLHIPDTILLDLMHGMLRLVIHYPRPCLKQHRVFPLSFVMTFPFERSERVIICGIEFKGTIYLTPVYDPNTSGYDNHRQNQLGFSGYRFEEYMTSDDPFMPSNGDYLRIGRDFNAYFGVVRTRLLSKVAKEQIRDLWTMWLS</sequence>